<dbReference type="KEGG" id="rtg:NCTC13098_02737"/>
<dbReference type="AlphaFoldDB" id="A0A3P8M021"/>
<gene>
    <name evidence="1" type="ORF">NCTC13098_02737</name>
</gene>
<proteinExistence type="predicted"/>
<sequence length="60" mass="6522">MRLPRGQFGIVHQQRQLAGLAVDANDIAIGTFASSPPSYASGVTWMADGTLLMRQRVAHR</sequence>
<name>A0A3P8M021_RAOTE</name>
<accession>A0A3P8M021</accession>
<organism evidence="1 2">
    <name type="scientific">Raoultella terrigena</name>
    <name type="common">Klebsiella terrigena</name>
    <dbReference type="NCBI Taxonomy" id="577"/>
    <lineage>
        <taxon>Bacteria</taxon>
        <taxon>Pseudomonadati</taxon>
        <taxon>Pseudomonadota</taxon>
        <taxon>Gammaproteobacteria</taxon>
        <taxon>Enterobacterales</taxon>
        <taxon>Enterobacteriaceae</taxon>
        <taxon>Klebsiella/Raoultella group</taxon>
        <taxon>Raoultella</taxon>
    </lineage>
</organism>
<dbReference type="Proteomes" id="UP000274346">
    <property type="component" value="Chromosome"/>
</dbReference>
<dbReference type="EMBL" id="LR131271">
    <property type="protein sequence ID" value="VDR26390.1"/>
    <property type="molecule type" value="Genomic_DNA"/>
</dbReference>
<protein>
    <submittedName>
        <fullName evidence="1">Uncharacterized protein</fullName>
    </submittedName>
</protein>
<evidence type="ECO:0000313" key="2">
    <source>
        <dbReference type="Proteomes" id="UP000274346"/>
    </source>
</evidence>
<reference evidence="1 2" key="1">
    <citation type="submission" date="2018-12" db="EMBL/GenBank/DDBJ databases">
        <authorList>
            <consortium name="Pathogen Informatics"/>
        </authorList>
    </citation>
    <scope>NUCLEOTIDE SEQUENCE [LARGE SCALE GENOMIC DNA]</scope>
    <source>
        <strain evidence="1 2">NCTC13098</strain>
    </source>
</reference>
<evidence type="ECO:0000313" key="1">
    <source>
        <dbReference type="EMBL" id="VDR26390.1"/>
    </source>
</evidence>